<reference evidence="1 2" key="1">
    <citation type="submission" date="2017-10" db="EMBL/GenBank/DDBJ databases">
        <title>Genomics of the genus Arcobacter.</title>
        <authorList>
            <person name="Perez-Cataluna A."/>
            <person name="Figueras M.J."/>
        </authorList>
    </citation>
    <scope>NUCLEOTIDE SEQUENCE [LARGE SCALE GENOMIC DNA]</scope>
    <source>
        <strain evidence="1 2">F26</strain>
    </source>
</reference>
<evidence type="ECO:0000313" key="1">
    <source>
        <dbReference type="EMBL" id="RXJ85150.1"/>
    </source>
</evidence>
<dbReference type="OrthoDB" id="5346249at2"/>
<dbReference type="SUPFAM" id="SSF159594">
    <property type="entry name" value="XCC0632-like"/>
    <property type="match status" value="1"/>
</dbReference>
<dbReference type="Proteomes" id="UP000290870">
    <property type="component" value="Unassembled WGS sequence"/>
</dbReference>
<protein>
    <recommendedName>
        <fullName evidence="3">ABC-type transport auxiliary lipoprotein component domain-containing protein</fullName>
    </recommendedName>
</protein>
<evidence type="ECO:0000313" key="2">
    <source>
        <dbReference type="Proteomes" id="UP000290870"/>
    </source>
</evidence>
<proteinExistence type="predicted"/>
<sequence>MKQNKIIFTFKNTFLVFIICLFFVGCNLKQNSIDINHYAILFKAKELNENKKLNNIFIEEPNINRSFNSNSIFYTTKPFLFEEYTKNKWINLPSSMIYNQLIDSFNTSRVFANVISRDSKIEHRYKLKSEIIKLYHSFEEEKSYAVLKVKFDFIEDKKIVKSFTYDKKVLCRSNNPYGFVESINKGFEESINDLLSNISKI</sequence>
<dbReference type="RefSeq" id="WP_128986012.1">
    <property type="nucleotide sequence ID" value="NZ_PDJZ01000003.1"/>
</dbReference>
<dbReference type="PROSITE" id="PS51257">
    <property type="entry name" value="PROKAR_LIPOPROTEIN"/>
    <property type="match status" value="1"/>
</dbReference>
<name>A0A4Q0ZH49_9BACT</name>
<organism evidence="1 2">
    <name type="scientific">Arcobacter cloacae</name>
    <dbReference type="NCBI Taxonomy" id="1054034"/>
    <lineage>
        <taxon>Bacteria</taxon>
        <taxon>Pseudomonadati</taxon>
        <taxon>Campylobacterota</taxon>
        <taxon>Epsilonproteobacteria</taxon>
        <taxon>Campylobacterales</taxon>
        <taxon>Arcobacteraceae</taxon>
        <taxon>Arcobacter</taxon>
    </lineage>
</organism>
<dbReference type="EMBL" id="PDJZ01000003">
    <property type="protein sequence ID" value="RXJ85150.1"/>
    <property type="molecule type" value="Genomic_DNA"/>
</dbReference>
<gene>
    <name evidence="1" type="ORF">CRU90_04110</name>
</gene>
<dbReference type="Gene3D" id="3.40.50.10610">
    <property type="entry name" value="ABC-type transport auxiliary lipoprotein component"/>
    <property type="match status" value="1"/>
</dbReference>
<comment type="caution">
    <text evidence="1">The sequence shown here is derived from an EMBL/GenBank/DDBJ whole genome shotgun (WGS) entry which is preliminary data.</text>
</comment>
<evidence type="ECO:0008006" key="3">
    <source>
        <dbReference type="Google" id="ProtNLM"/>
    </source>
</evidence>
<dbReference type="AlphaFoldDB" id="A0A4Q0ZH49"/>
<accession>A0A4Q0ZH49</accession>